<keyword evidence="3" id="KW-0645">Protease</keyword>
<dbReference type="SMART" id="SM00235">
    <property type="entry name" value="ZnMc"/>
    <property type="match status" value="1"/>
</dbReference>
<dbReference type="Gene3D" id="3.40.390.10">
    <property type="entry name" value="Collagenase (Catalytic Domain)"/>
    <property type="match status" value="1"/>
</dbReference>
<keyword evidence="12" id="KW-1185">Reference proteome</keyword>
<dbReference type="GO" id="GO:0030198">
    <property type="term" value="P:extracellular matrix organization"/>
    <property type="evidence" value="ECO:0007669"/>
    <property type="project" value="TreeGrafter"/>
</dbReference>
<evidence type="ECO:0000256" key="5">
    <source>
        <dbReference type="ARBA" id="ARBA00022729"/>
    </source>
</evidence>
<keyword evidence="6" id="KW-0378">Hydrolase</keyword>
<evidence type="ECO:0000256" key="8">
    <source>
        <dbReference type="ARBA" id="ARBA00023049"/>
    </source>
</evidence>
<keyword evidence="5 9" id="KW-0732">Signal</keyword>
<comment type="similarity">
    <text evidence="2">Belongs to the peptidase M10A family.</text>
</comment>
<keyword evidence="4" id="KW-0479">Metal-binding</keyword>
<dbReference type="GO" id="GO:0006508">
    <property type="term" value="P:proteolysis"/>
    <property type="evidence" value="ECO:0007669"/>
    <property type="project" value="UniProtKB-KW"/>
</dbReference>
<comment type="caution">
    <text evidence="11">The sequence shown here is derived from an EMBL/GenBank/DDBJ whole genome shotgun (WGS) entry which is preliminary data.</text>
</comment>
<dbReference type="GO" id="GO:0004222">
    <property type="term" value="F:metalloendopeptidase activity"/>
    <property type="evidence" value="ECO:0007669"/>
    <property type="project" value="InterPro"/>
</dbReference>
<name>A0A5C5WC64_9BACT</name>
<dbReference type="PANTHER" id="PTHR10201:SF291">
    <property type="entry name" value="MATRIX METALLOPROTEINASE 1, ISOFORM C-RELATED"/>
    <property type="match status" value="1"/>
</dbReference>
<accession>A0A5C5WC64</accession>
<comment type="cofactor">
    <cofactor evidence="1">
        <name>Zn(2+)</name>
        <dbReference type="ChEBI" id="CHEBI:29105"/>
    </cofactor>
</comment>
<dbReference type="RefSeq" id="WP_146570204.1">
    <property type="nucleotide sequence ID" value="NZ_SJPH01000001.1"/>
</dbReference>
<keyword evidence="8" id="KW-0482">Metalloprotease</keyword>
<evidence type="ECO:0000313" key="12">
    <source>
        <dbReference type="Proteomes" id="UP000318995"/>
    </source>
</evidence>
<dbReference type="GO" id="GO:0008270">
    <property type="term" value="F:zinc ion binding"/>
    <property type="evidence" value="ECO:0007669"/>
    <property type="project" value="InterPro"/>
</dbReference>
<dbReference type="PANTHER" id="PTHR10201">
    <property type="entry name" value="MATRIX METALLOPROTEINASE"/>
    <property type="match status" value="1"/>
</dbReference>
<dbReference type="GO" id="GO:0031012">
    <property type="term" value="C:extracellular matrix"/>
    <property type="evidence" value="ECO:0007669"/>
    <property type="project" value="InterPro"/>
</dbReference>
<proteinExistence type="inferred from homology"/>
<evidence type="ECO:0000256" key="3">
    <source>
        <dbReference type="ARBA" id="ARBA00022670"/>
    </source>
</evidence>
<feature type="signal peptide" evidence="9">
    <location>
        <begin position="1"/>
        <end position="31"/>
    </location>
</feature>
<dbReference type="EMBL" id="SJPH01000001">
    <property type="protein sequence ID" value="TWT48254.1"/>
    <property type="molecule type" value="Genomic_DNA"/>
</dbReference>
<organism evidence="11 12">
    <name type="scientific">Botrimarina hoheduenensis</name>
    <dbReference type="NCBI Taxonomy" id="2528000"/>
    <lineage>
        <taxon>Bacteria</taxon>
        <taxon>Pseudomonadati</taxon>
        <taxon>Planctomycetota</taxon>
        <taxon>Planctomycetia</taxon>
        <taxon>Pirellulales</taxon>
        <taxon>Lacipirellulaceae</taxon>
        <taxon>Botrimarina</taxon>
    </lineage>
</organism>
<evidence type="ECO:0000256" key="1">
    <source>
        <dbReference type="ARBA" id="ARBA00001947"/>
    </source>
</evidence>
<reference evidence="11 12" key="1">
    <citation type="submission" date="2019-02" db="EMBL/GenBank/DDBJ databases">
        <title>Deep-cultivation of Planctomycetes and their phenomic and genomic characterization uncovers novel biology.</title>
        <authorList>
            <person name="Wiegand S."/>
            <person name="Jogler M."/>
            <person name="Boedeker C."/>
            <person name="Pinto D."/>
            <person name="Vollmers J."/>
            <person name="Rivas-Marin E."/>
            <person name="Kohn T."/>
            <person name="Peeters S.H."/>
            <person name="Heuer A."/>
            <person name="Rast P."/>
            <person name="Oberbeckmann S."/>
            <person name="Bunk B."/>
            <person name="Jeske O."/>
            <person name="Meyerdierks A."/>
            <person name="Storesund J.E."/>
            <person name="Kallscheuer N."/>
            <person name="Luecker S."/>
            <person name="Lage O.M."/>
            <person name="Pohl T."/>
            <person name="Merkel B.J."/>
            <person name="Hornburger P."/>
            <person name="Mueller R.-W."/>
            <person name="Bruemmer F."/>
            <person name="Labrenz M."/>
            <person name="Spormann A.M."/>
            <person name="Op Den Camp H."/>
            <person name="Overmann J."/>
            <person name="Amann R."/>
            <person name="Jetten M.S.M."/>
            <person name="Mascher T."/>
            <person name="Medema M.H."/>
            <person name="Devos D.P."/>
            <person name="Kaster A.-K."/>
            <person name="Ovreas L."/>
            <person name="Rohde M."/>
            <person name="Galperin M.Y."/>
            <person name="Jogler C."/>
        </authorList>
    </citation>
    <scope>NUCLEOTIDE SEQUENCE [LARGE SCALE GENOMIC DNA]</scope>
    <source>
        <strain evidence="11 12">Pla111</strain>
    </source>
</reference>
<evidence type="ECO:0000256" key="9">
    <source>
        <dbReference type="SAM" id="SignalP"/>
    </source>
</evidence>
<dbReference type="InterPro" id="IPR006026">
    <property type="entry name" value="Peptidase_Metallo"/>
</dbReference>
<evidence type="ECO:0000256" key="4">
    <source>
        <dbReference type="ARBA" id="ARBA00022723"/>
    </source>
</evidence>
<dbReference type="GO" id="GO:0005615">
    <property type="term" value="C:extracellular space"/>
    <property type="evidence" value="ECO:0007669"/>
    <property type="project" value="TreeGrafter"/>
</dbReference>
<evidence type="ECO:0000259" key="10">
    <source>
        <dbReference type="SMART" id="SM00235"/>
    </source>
</evidence>
<dbReference type="AlphaFoldDB" id="A0A5C5WC64"/>
<protein>
    <submittedName>
        <fullName evidence="11">Matrixin</fullName>
    </submittedName>
</protein>
<dbReference type="Proteomes" id="UP000318995">
    <property type="component" value="Unassembled WGS sequence"/>
</dbReference>
<gene>
    <name evidence="11" type="ORF">Pla111_00150</name>
</gene>
<dbReference type="InterPro" id="IPR024079">
    <property type="entry name" value="MetalloPept_cat_dom_sf"/>
</dbReference>
<evidence type="ECO:0000313" key="11">
    <source>
        <dbReference type="EMBL" id="TWT48254.1"/>
    </source>
</evidence>
<evidence type="ECO:0000256" key="7">
    <source>
        <dbReference type="ARBA" id="ARBA00022833"/>
    </source>
</evidence>
<keyword evidence="7" id="KW-0862">Zinc</keyword>
<evidence type="ECO:0000256" key="2">
    <source>
        <dbReference type="ARBA" id="ARBA00010370"/>
    </source>
</evidence>
<dbReference type="SUPFAM" id="SSF55486">
    <property type="entry name" value="Metalloproteases ('zincins'), catalytic domain"/>
    <property type="match status" value="1"/>
</dbReference>
<dbReference type="GO" id="GO:0030574">
    <property type="term" value="P:collagen catabolic process"/>
    <property type="evidence" value="ECO:0007669"/>
    <property type="project" value="TreeGrafter"/>
</dbReference>
<feature type="domain" description="Peptidase metallopeptidase" evidence="10">
    <location>
        <begin position="122"/>
        <end position="289"/>
    </location>
</feature>
<dbReference type="OrthoDB" id="247526at2"/>
<dbReference type="Pfam" id="PF00413">
    <property type="entry name" value="Peptidase_M10"/>
    <property type="match status" value="1"/>
</dbReference>
<evidence type="ECO:0000256" key="6">
    <source>
        <dbReference type="ARBA" id="ARBA00022801"/>
    </source>
</evidence>
<dbReference type="Gene3D" id="2.60.120.380">
    <property type="match status" value="1"/>
</dbReference>
<dbReference type="InterPro" id="IPR001818">
    <property type="entry name" value="Pept_M10_metallopeptidase"/>
</dbReference>
<feature type="chain" id="PRO_5023092205" evidence="9">
    <location>
        <begin position="32"/>
        <end position="475"/>
    </location>
</feature>
<sequence length="475" mass="50888" precursor="true">MPSCCRSPRQLLATWLCCATLLAAWIDSAGAGCNCPLCSVGVSCIATPSTPNEGLTFVAHPLYDSPGIDPDATAPHDEFRIANRWSTTSVDFTNFRRGDPLHLTWGIVADGTTIAGSEGTSGSDLIETMNRLYGTGPTGVTSARWFSHFAQSFDRWSQLSGLSFSFEPNDLGAAIDNTISPAGSSGRYADLRIGGHSIDGQSGSNTLAYNYFPPHGDMVLDTDNEAFFGNTFNNSVRLRNVLMHEIGHGLGFRHLESSSASFLMEPFITASFDGPQFDDILAAHRNYGDKLEKSGGNDSSATATLAGHFGDGDFWQIGGDADGTRVEANETDFVSIDGITDSDWFRFTVDERSTFGAILAPRGPSYQEGPQDGAQVTLDTARLADLTLGFYEHDNSTNNIAQLAEVNQSFSGGSEQLGDFLLTPGTDYYLRIGALTDNVQMYQLLLAFIASPVPEPTTIALALCGLCLAGPRRDG</sequence>